<evidence type="ECO:0000313" key="3">
    <source>
        <dbReference type="Proteomes" id="UP000006054"/>
    </source>
</evidence>
<feature type="repeat" description="TPR" evidence="1">
    <location>
        <begin position="64"/>
        <end position="97"/>
    </location>
</feature>
<proteinExistence type="predicted"/>
<dbReference type="STRING" id="880071.Fleli_1318"/>
<dbReference type="Gene3D" id="1.25.40.10">
    <property type="entry name" value="Tetratricopeptide repeat domain"/>
    <property type="match status" value="2"/>
</dbReference>
<sequence precursor="true">MKNNFYFIKFLIFNTFLFFIFFALNFAKAQPEVYTKAVQMAQSGKPQDGLNLLKTELDADTQNTELLYYTGFYLEQLKNIPKAVELYKEAIKIDKTNFEANYRLGFLYEKVDSIQQAFDFYKTALLYAPTTPKTEKNTILTRLIFLSDNIKKYDKEALKYANQYLKNEQIDNIPAPVALSLANIFYQNTEYEKAQKLTKSILEKTNSNAYPIQKAAFIYTNCAFRLQDLDGMKTYYARIKDEKLKLELENTAPLYYYNLGYVYFFMYDFDKSLRYLKTALTIKPDYSPAQIFINQVEGRKDDKSDVINFLRRKVEYSKEKNAAYYADLTRLYVHEKRYNEAIKVADSCLRLEPNRHDVYFLEALSNYKTARDKEGINVLKQLFIAFPKLENEDHSKYYFLLGLLYKRSKNYGEAKKAFKQAGRGIFEDAAQWELSKLRE</sequence>
<protein>
    <submittedName>
        <fullName evidence="2">Tetratricopeptide repeat protein</fullName>
    </submittedName>
</protein>
<dbReference type="PANTHER" id="PTHR12558:SF13">
    <property type="entry name" value="CELL DIVISION CYCLE PROTEIN 27 HOMOLOG"/>
    <property type="match status" value="1"/>
</dbReference>
<dbReference type="EMBL" id="CP003345">
    <property type="protein sequence ID" value="AFM03750.1"/>
    <property type="molecule type" value="Genomic_DNA"/>
</dbReference>
<dbReference type="InterPro" id="IPR019734">
    <property type="entry name" value="TPR_rpt"/>
</dbReference>
<dbReference type="Pfam" id="PF13414">
    <property type="entry name" value="TPR_11"/>
    <property type="match status" value="1"/>
</dbReference>
<dbReference type="Pfam" id="PF13181">
    <property type="entry name" value="TPR_8"/>
    <property type="match status" value="2"/>
</dbReference>
<name>I4AIG5_BERLS</name>
<keyword evidence="1" id="KW-0802">TPR repeat</keyword>
<feature type="repeat" description="TPR" evidence="1">
    <location>
        <begin position="98"/>
        <end position="131"/>
    </location>
</feature>
<dbReference type="OrthoDB" id="9780183at2"/>
<evidence type="ECO:0000256" key="1">
    <source>
        <dbReference type="PROSITE-ProRule" id="PRU00339"/>
    </source>
</evidence>
<organism evidence="2 3">
    <name type="scientific">Bernardetia litoralis (strain ATCC 23117 / DSM 6794 / NBRC 15988 / NCIMB 1366 / Fx l1 / Sio-4)</name>
    <name type="common">Flexibacter litoralis</name>
    <dbReference type="NCBI Taxonomy" id="880071"/>
    <lineage>
        <taxon>Bacteria</taxon>
        <taxon>Pseudomonadati</taxon>
        <taxon>Bacteroidota</taxon>
        <taxon>Cytophagia</taxon>
        <taxon>Cytophagales</taxon>
        <taxon>Bernardetiaceae</taxon>
        <taxon>Bernardetia</taxon>
    </lineage>
</organism>
<accession>I4AIG5</accession>
<dbReference type="SUPFAM" id="SSF48452">
    <property type="entry name" value="TPR-like"/>
    <property type="match status" value="2"/>
</dbReference>
<dbReference type="PANTHER" id="PTHR12558">
    <property type="entry name" value="CELL DIVISION CYCLE 16,23,27"/>
    <property type="match status" value="1"/>
</dbReference>
<feature type="repeat" description="TPR" evidence="1">
    <location>
        <begin position="253"/>
        <end position="286"/>
    </location>
</feature>
<evidence type="ECO:0000313" key="2">
    <source>
        <dbReference type="EMBL" id="AFM03750.1"/>
    </source>
</evidence>
<dbReference type="SMART" id="SM00028">
    <property type="entry name" value="TPR"/>
    <property type="match status" value="6"/>
</dbReference>
<reference evidence="3" key="1">
    <citation type="submission" date="2012-06" db="EMBL/GenBank/DDBJ databases">
        <title>The complete genome of Flexibacter litoralis DSM 6794.</title>
        <authorList>
            <person name="Lucas S."/>
            <person name="Copeland A."/>
            <person name="Lapidus A."/>
            <person name="Glavina del Rio T."/>
            <person name="Dalin E."/>
            <person name="Tice H."/>
            <person name="Bruce D."/>
            <person name="Goodwin L."/>
            <person name="Pitluck S."/>
            <person name="Peters L."/>
            <person name="Ovchinnikova G."/>
            <person name="Lu M."/>
            <person name="Kyrpides N."/>
            <person name="Mavromatis K."/>
            <person name="Ivanova N."/>
            <person name="Brettin T."/>
            <person name="Detter J.C."/>
            <person name="Han C."/>
            <person name="Larimer F."/>
            <person name="Land M."/>
            <person name="Hauser L."/>
            <person name="Markowitz V."/>
            <person name="Cheng J.-F."/>
            <person name="Hugenholtz P."/>
            <person name="Woyke T."/>
            <person name="Wu D."/>
            <person name="Spring S."/>
            <person name="Lang E."/>
            <person name="Kopitz M."/>
            <person name="Brambilla E."/>
            <person name="Klenk H.-P."/>
            <person name="Eisen J.A."/>
        </authorList>
    </citation>
    <scope>NUCLEOTIDE SEQUENCE [LARGE SCALE GENOMIC DNA]</scope>
    <source>
        <strain evidence="3">ATCC 23117 / DSM 6794 / NBRC 15988 / NCIMB 1366 / Sio-4</strain>
    </source>
</reference>
<dbReference type="PATRIC" id="fig|880071.3.peg.1292"/>
<dbReference type="KEGG" id="fli:Fleli_1318"/>
<dbReference type="AlphaFoldDB" id="I4AIG5"/>
<keyword evidence="3" id="KW-1185">Reference proteome</keyword>
<dbReference type="PROSITE" id="PS50005">
    <property type="entry name" value="TPR"/>
    <property type="match status" value="4"/>
</dbReference>
<gene>
    <name evidence="2" type="ordered locus">Fleli_1318</name>
</gene>
<dbReference type="HOGENOM" id="CLU_623682_0_0_10"/>
<feature type="repeat" description="TPR" evidence="1">
    <location>
        <begin position="322"/>
        <end position="355"/>
    </location>
</feature>
<dbReference type="eggNOG" id="COG2956">
    <property type="taxonomic scope" value="Bacteria"/>
</dbReference>
<dbReference type="Proteomes" id="UP000006054">
    <property type="component" value="Chromosome"/>
</dbReference>
<dbReference type="InterPro" id="IPR011990">
    <property type="entry name" value="TPR-like_helical_dom_sf"/>
</dbReference>
<dbReference type="RefSeq" id="WP_014797207.1">
    <property type="nucleotide sequence ID" value="NC_018018.1"/>
</dbReference>